<sequence length="259" mass="28026">MPIQNKSNNEVIVPPPLDSRISQEIEPQVLTFVIKKSKESFIKKHKTAIIALGATVLAAGMLGAVAFFAWPAVAAAILSFGAYGLTLGALAGANLIAQVGVVAAVSAVGGFIASSSLAAVGPKLINGIKKAWNALYESPVEIQIKPTLQADPAPQSLKPLKTFAETVRMLNDIKAPAPSLVAPPKGSCDFLRAMEEKKMDFRMKWEQLQGDELEYCIDKEPEQKTEMQPCLPTNKFKQIYQTMLTKGEEALKMFTQRAP</sequence>
<proteinExistence type="predicted"/>
<dbReference type="EMBL" id="UGOB01000001">
    <property type="protein sequence ID" value="STX44575.1"/>
    <property type="molecule type" value="Genomic_DNA"/>
</dbReference>
<keyword evidence="1 3" id="KW-0812">Transmembrane</keyword>
<keyword evidence="1" id="KW-1133">Transmembrane helix</keyword>
<keyword evidence="4" id="KW-1185">Reference proteome</keyword>
<dbReference type="Proteomes" id="UP000054691">
    <property type="component" value="Unassembled WGS sequence"/>
</dbReference>
<reference evidence="2 4" key="1">
    <citation type="submission" date="2015-11" db="EMBL/GenBank/DDBJ databases">
        <title>Genomic analysis of 38 Legionella species identifies large and diverse effector repertoires.</title>
        <authorList>
            <person name="Burstein D."/>
            <person name="Amaro F."/>
            <person name="Zusman T."/>
            <person name="Lifshitz Z."/>
            <person name="Cohen O."/>
            <person name="Gilbert J.A."/>
            <person name="Pupko T."/>
            <person name="Shuman H.A."/>
            <person name="Segal G."/>
        </authorList>
    </citation>
    <scope>NUCLEOTIDE SEQUENCE [LARGE SCALE GENOMIC DNA]</scope>
    <source>
        <strain evidence="2 4">Lyon 8420412</strain>
    </source>
</reference>
<feature type="transmembrane region" description="Helical" evidence="1">
    <location>
        <begin position="95"/>
        <end position="120"/>
    </location>
</feature>
<dbReference type="AlphaFoldDB" id="A0A378JAD9"/>
<evidence type="ECO:0000313" key="5">
    <source>
        <dbReference type="Proteomes" id="UP000254476"/>
    </source>
</evidence>
<evidence type="ECO:0000256" key="1">
    <source>
        <dbReference type="SAM" id="Phobius"/>
    </source>
</evidence>
<dbReference type="EMBL" id="LNYE01000022">
    <property type="protein sequence ID" value="KTD11069.1"/>
    <property type="molecule type" value="Genomic_DNA"/>
</dbReference>
<evidence type="ECO:0000313" key="4">
    <source>
        <dbReference type="Proteomes" id="UP000054691"/>
    </source>
</evidence>
<name>A0A378JAD9_9GAMM</name>
<dbReference type="Proteomes" id="UP000254476">
    <property type="component" value="Unassembled WGS sequence"/>
</dbReference>
<reference evidence="3 5" key="2">
    <citation type="submission" date="2018-06" db="EMBL/GenBank/DDBJ databases">
        <authorList>
            <consortium name="Pathogen Informatics"/>
            <person name="Doyle S."/>
        </authorList>
    </citation>
    <scope>NUCLEOTIDE SEQUENCE [LARGE SCALE GENOMIC DNA]</scope>
    <source>
        <strain evidence="3 5">NCTC12388</strain>
    </source>
</reference>
<keyword evidence="1" id="KW-0472">Membrane</keyword>
<dbReference type="OrthoDB" id="10011356at2"/>
<gene>
    <name evidence="2" type="ORF">Lgra_2035</name>
    <name evidence="3" type="ORF">NCTC12388_01573</name>
</gene>
<dbReference type="RefSeq" id="WP_058499136.1">
    <property type="nucleotide sequence ID" value="NZ_CAAAHW010000003.1"/>
</dbReference>
<organism evidence="3 5">
    <name type="scientific">Legionella gratiana</name>
    <dbReference type="NCBI Taxonomy" id="45066"/>
    <lineage>
        <taxon>Bacteria</taxon>
        <taxon>Pseudomonadati</taxon>
        <taxon>Pseudomonadota</taxon>
        <taxon>Gammaproteobacteria</taxon>
        <taxon>Legionellales</taxon>
        <taxon>Legionellaceae</taxon>
        <taxon>Legionella</taxon>
    </lineage>
</organism>
<evidence type="ECO:0000313" key="3">
    <source>
        <dbReference type="EMBL" id="STX44575.1"/>
    </source>
</evidence>
<feature type="transmembrane region" description="Helical" evidence="1">
    <location>
        <begin position="50"/>
        <end position="83"/>
    </location>
</feature>
<evidence type="ECO:0000313" key="2">
    <source>
        <dbReference type="EMBL" id="KTD11069.1"/>
    </source>
</evidence>
<accession>A0A378JAD9</accession>
<protein>
    <submittedName>
        <fullName evidence="3">Transmembrane protein</fullName>
    </submittedName>
</protein>